<evidence type="ECO:0000256" key="1">
    <source>
        <dbReference type="ARBA" id="ARBA00010169"/>
    </source>
</evidence>
<protein>
    <submittedName>
        <fullName evidence="2">Divalent-cation tolerance protein CutA</fullName>
    </submittedName>
</protein>
<dbReference type="InterPro" id="IPR004323">
    <property type="entry name" value="Ion_tolerance_CutA"/>
</dbReference>
<dbReference type="InterPro" id="IPR011322">
    <property type="entry name" value="N-reg_PII-like_a/b"/>
</dbReference>
<sequence>LAACVNIIPAIESVYRWQDKVEFATEYLLVIKTQDDCYTELESAIQTLHPYELPEVVTVPIESGLPAYLDWINNNTK</sequence>
<dbReference type="Proteomes" id="UP000885832">
    <property type="component" value="Unassembled WGS sequence"/>
</dbReference>
<dbReference type="Pfam" id="PF03091">
    <property type="entry name" value="CutA1"/>
    <property type="match status" value="1"/>
</dbReference>
<dbReference type="EMBL" id="DRNF01000173">
    <property type="protein sequence ID" value="HHJ80530.1"/>
    <property type="molecule type" value="Genomic_DNA"/>
</dbReference>
<dbReference type="GO" id="GO:0005507">
    <property type="term" value="F:copper ion binding"/>
    <property type="evidence" value="ECO:0007669"/>
    <property type="project" value="TreeGrafter"/>
</dbReference>
<dbReference type="PANTHER" id="PTHR23419:SF8">
    <property type="entry name" value="FI09726P"/>
    <property type="match status" value="1"/>
</dbReference>
<name>A0A832J2U2_9GAMM</name>
<feature type="non-terminal residue" evidence="2">
    <location>
        <position position="1"/>
    </location>
</feature>
<comment type="caution">
    <text evidence="2">The sequence shown here is derived from an EMBL/GenBank/DDBJ whole genome shotgun (WGS) entry which is preliminary data.</text>
</comment>
<proteinExistence type="inferred from homology"/>
<dbReference type="GO" id="GO:0010038">
    <property type="term" value="P:response to metal ion"/>
    <property type="evidence" value="ECO:0007669"/>
    <property type="project" value="InterPro"/>
</dbReference>
<gene>
    <name evidence="2" type="ORF">ENJ65_02735</name>
</gene>
<dbReference type="Gene3D" id="3.30.70.120">
    <property type="match status" value="1"/>
</dbReference>
<reference evidence="2" key="1">
    <citation type="journal article" date="2020" name="mSystems">
        <title>Genome- and Community-Level Interaction Insights into Carbon Utilization and Element Cycling Functions of Hydrothermarchaeota in Hydrothermal Sediment.</title>
        <authorList>
            <person name="Zhou Z."/>
            <person name="Liu Y."/>
            <person name="Xu W."/>
            <person name="Pan J."/>
            <person name="Luo Z.H."/>
            <person name="Li M."/>
        </authorList>
    </citation>
    <scope>NUCLEOTIDE SEQUENCE [LARGE SCALE GENOMIC DNA]</scope>
    <source>
        <strain evidence="2">HyVt-505</strain>
    </source>
</reference>
<dbReference type="InterPro" id="IPR015867">
    <property type="entry name" value="N-reg_PII/ATP_PRibTrfase_C"/>
</dbReference>
<dbReference type="SUPFAM" id="SSF54913">
    <property type="entry name" value="GlnB-like"/>
    <property type="match status" value="1"/>
</dbReference>
<accession>A0A832J2U2</accession>
<organism evidence="2">
    <name type="scientific">Candidatus Tenderia electrophaga</name>
    <dbReference type="NCBI Taxonomy" id="1748243"/>
    <lineage>
        <taxon>Bacteria</taxon>
        <taxon>Pseudomonadati</taxon>
        <taxon>Pseudomonadota</taxon>
        <taxon>Gammaproteobacteria</taxon>
        <taxon>Candidatus Tenderiales</taxon>
        <taxon>Candidatus Tenderiaceae</taxon>
        <taxon>Candidatus Tenderia</taxon>
    </lineage>
</organism>
<comment type="similarity">
    <text evidence="1">Belongs to the CutA family.</text>
</comment>
<evidence type="ECO:0000313" key="2">
    <source>
        <dbReference type="EMBL" id="HHJ80530.1"/>
    </source>
</evidence>
<dbReference type="PANTHER" id="PTHR23419">
    <property type="entry name" value="DIVALENT CATION TOLERANCE CUTA-RELATED"/>
    <property type="match status" value="1"/>
</dbReference>
<dbReference type="AlphaFoldDB" id="A0A832J2U2"/>